<gene>
    <name evidence="9" type="ORF">ACFQGB_14450</name>
</gene>
<dbReference type="InterPro" id="IPR050545">
    <property type="entry name" value="Mycobact_MmpL"/>
</dbReference>
<dbReference type="EMBL" id="JBHSXN010000002">
    <property type="protein sequence ID" value="MFC6954067.1"/>
    <property type="molecule type" value="Genomic_DNA"/>
</dbReference>
<accession>A0ABD5VF42</accession>
<feature type="domain" description="SSD" evidence="8">
    <location>
        <begin position="787"/>
        <end position="947"/>
    </location>
</feature>
<keyword evidence="10" id="KW-1185">Reference proteome</keyword>
<evidence type="ECO:0000256" key="7">
    <source>
        <dbReference type="SAM" id="Phobius"/>
    </source>
</evidence>
<feature type="transmembrane region" description="Helical" evidence="7">
    <location>
        <begin position="372"/>
        <end position="394"/>
    </location>
</feature>
<dbReference type="AlphaFoldDB" id="A0ABD5VF42"/>
<keyword evidence="4 7" id="KW-1133">Transmembrane helix</keyword>
<dbReference type="InterPro" id="IPR004869">
    <property type="entry name" value="MMPL_dom"/>
</dbReference>
<dbReference type="RefSeq" id="WP_336351009.1">
    <property type="nucleotide sequence ID" value="NZ_JAZAQL010000002.1"/>
</dbReference>
<evidence type="ECO:0000256" key="6">
    <source>
        <dbReference type="SAM" id="MobiDB-lite"/>
    </source>
</evidence>
<dbReference type="SUPFAM" id="SSF82866">
    <property type="entry name" value="Multidrug efflux transporter AcrB transmembrane domain"/>
    <property type="match status" value="2"/>
</dbReference>
<feature type="transmembrane region" description="Helical" evidence="7">
    <location>
        <begin position="400"/>
        <end position="420"/>
    </location>
</feature>
<feature type="transmembrane region" description="Helical" evidence="7">
    <location>
        <begin position="792"/>
        <end position="813"/>
    </location>
</feature>
<dbReference type="GO" id="GO:0005886">
    <property type="term" value="C:plasma membrane"/>
    <property type="evidence" value="ECO:0007669"/>
    <property type="project" value="UniProtKB-SubCell"/>
</dbReference>
<dbReference type="Proteomes" id="UP001596395">
    <property type="component" value="Unassembled WGS sequence"/>
</dbReference>
<comment type="subcellular location">
    <subcellularLocation>
        <location evidence="1">Cell membrane</location>
        <topology evidence="1">Multi-pass membrane protein</topology>
    </subcellularLocation>
</comment>
<keyword evidence="2" id="KW-1003">Cell membrane</keyword>
<evidence type="ECO:0000313" key="10">
    <source>
        <dbReference type="Proteomes" id="UP001596395"/>
    </source>
</evidence>
<evidence type="ECO:0000256" key="1">
    <source>
        <dbReference type="ARBA" id="ARBA00004651"/>
    </source>
</evidence>
<evidence type="ECO:0000256" key="3">
    <source>
        <dbReference type="ARBA" id="ARBA00022692"/>
    </source>
</evidence>
<reference evidence="9 10" key="1">
    <citation type="journal article" date="2019" name="Int. J. Syst. Evol. Microbiol.">
        <title>The Global Catalogue of Microorganisms (GCM) 10K type strain sequencing project: providing services to taxonomists for standard genome sequencing and annotation.</title>
        <authorList>
            <consortium name="The Broad Institute Genomics Platform"/>
            <consortium name="The Broad Institute Genome Sequencing Center for Infectious Disease"/>
            <person name="Wu L."/>
            <person name="Ma J."/>
        </authorList>
    </citation>
    <scope>NUCLEOTIDE SEQUENCE [LARGE SCALE GENOMIC DNA]</scope>
    <source>
        <strain evidence="9 10">GX26</strain>
    </source>
</reference>
<dbReference type="InterPro" id="IPR000731">
    <property type="entry name" value="SSD"/>
</dbReference>
<feature type="transmembrane region" description="Helical" evidence="7">
    <location>
        <begin position="820"/>
        <end position="842"/>
    </location>
</feature>
<feature type="region of interest" description="Disordered" evidence="6">
    <location>
        <begin position="1089"/>
        <end position="1132"/>
    </location>
</feature>
<proteinExistence type="predicted"/>
<feature type="compositionally biased region" description="Low complexity" evidence="6">
    <location>
        <begin position="1099"/>
        <end position="1118"/>
    </location>
</feature>
<feature type="transmembrane region" description="Helical" evidence="7">
    <location>
        <begin position="896"/>
        <end position="919"/>
    </location>
</feature>
<feature type="transmembrane region" description="Helical" evidence="7">
    <location>
        <begin position="925"/>
        <end position="948"/>
    </location>
</feature>
<protein>
    <submittedName>
        <fullName evidence="9">RND family transporter</fullName>
    </submittedName>
</protein>
<keyword evidence="3 7" id="KW-0812">Transmembrane</keyword>
<feature type="transmembrane region" description="Helical" evidence="7">
    <location>
        <begin position="346"/>
        <end position="365"/>
    </location>
</feature>
<evidence type="ECO:0000256" key="4">
    <source>
        <dbReference type="ARBA" id="ARBA00022989"/>
    </source>
</evidence>
<dbReference type="PROSITE" id="PS50156">
    <property type="entry name" value="SSD"/>
    <property type="match status" value="2"/>
</dbReference>
<dbReference type="PANTHER" id="PTHR33406">
    <property type="entry name" value="MEMBRANE PROTEIN MJ1562-RELATED"/>
    <property type="match status" value="1"/>
</dbReference>
<evidence type="ECO:0000313" key="9">
    <source>
        <dbReference type="EMBL" id="MFC6954067.1"/>
    </source>
</evidence>
<organism evidence="9 10">
    <name type="scientific">Halorubellus litoreus</name>
    <dbReference type="NCBI Taxonomy" id="755308"/>
    <lineage>
        <taxon>Archaea</taxon>
        <taxon>Methanobacteriati</taxon>
        <taxon>Methanobacteriota</taxon>
        <taxon>Stenosarchaea group</taxon>
        <taxon>Halobacteria</taxon>
        <taxon>Halobacteriales</taxon>
        <taxon>Halorubellaceae</taxon>
        <taxon>Halorubellus</taxon>
    </lineage>
</organism>
<feature type="transmembrane region" description="Helical" evidence="7">
    <location>
        <begin position="546"/>
        <end position="565"/>
    </location>
</feature>
<feature type="domain" description="SSD" evidence="8">
    <location>
        <begin position="372"/>
        <end position="508"/>
    </location>
</feature>
<evidence type="ECO:0000259" key="8">
    <source>
        <dbReference type="PROSITE" id="PS50156"/>
    </source>
</evidence>
<sequence length="1235" mass="127377">MIRGLAAGITEHSRLVVAVLLVATLVVGAGVPLVEQETSLDQFQTDTDEADAQDYVDTNFERENGNGSVSQVVVRGENVLSRDSLLATLDYQAAIAANETVNASLDGADATRSVATAAATTAYADDRRAELDARERELNETSRALHEALATLDADPNASVRAEYDAVAANASANLTGDYATFADAAATLRNDSASESARETAYQQGTQGVLDAEYAALQADAAALRDGVDPSLAEQRDALAALNETEVDGVLERVLGDASQRGGALSLMPTDYETGDTEANATLLVAVHATDGAGTAPSDAPQSLVDAELAMASIGDAHGDDATSYLVFGNGVVADETDASMTDSLTLVGPLALLFVVVVLVIAYRDLVDVVLGVLGVGLVLVWTFGVMGWVGIAFNQPFIIVVVLLIGLSIDYAIHVVMRYREERTDSTETTESTGDERSSPREAMTTALGSVGVALVLVTGTTVIGFLSNLASPLSVFRQIGVVSAIGIVATLVVFGALVPAVKTELDEFLASRGHAPGGAAIGAADGVVRRALQASAGIARRAPVAVIVVAVLVSAGGAYGATQVDTSFAQEDFLADDPADWLKDLPEPFAPGDYTAKAGMDVLNDRFVRQDAEGTVLVEGDVASAGTLDRLDAATENASTMAVVATYPNGDTAVRTPLTVMRETAAANESFNATFHASDTDDDGVPDENVTAVYDALYGVAPDDAATVLHRTDGGEYDALVATVSVDGAAEDAVVTDQLRWFAADVEDGVEGAAAAGAGGATDGDVTATATGSVVINAVTADQLLDTVVQGLVVALVAALVFLTAAYAFTEGTATLGAVVVLPVAFTVTWVLGSMWFLEVPFNIVTGLITSLTIGLGIDYSIHVGERFVQELDASGDVDAALEESVTGTGGALLSSAATTASGFGVLTVALLPFLQAFGVITALTIAYAFLASVFVLPSALALWARWTGRGDALADDTRSRGTTDATGSRSTTDATGSRSTTDATGSRSTAGDATASGEFPASGFVEATPTASRDRRAGAVRRVDDVVAAPDGTLTVTVTVHETADRVLLHEHAPGPITPQAVAPTPVRVVDADDECYLLWGRASQSATSGESRSTASDESQSTTSDESRSATSDESDLTDSDDRQPRRFTYNVNLPADASDGATLAFDGTVATASGEVDVDGDREVPVVADVFQRVLERGSATDRDVHAAAGQLEADALTDAEFRRLCRAWLAADADAPTPPLARPTSDD</sequence>
<comment type="caution">
    <text evidence="9">The sequence shown here is derived from an EMBL/GenBank/DDBJ whole genome shotgun (WGS) entry which is preliminary data.</text>
</comment>
<dbReference type="Pfam" id="PF03176">
    <property type="entry name" value="MMPL"/>
    <property type="match status" value="2"/>
</dbReference>
<feature type="transmembrane region" description="Helical" evidence="7">
    <location>
        <begin position="483"/>
        <end position="505"/>
    </location>
</feature>
<feature type="transmembrane region" description="Helical" evidence="7">
    <location>
        <begin position="450"/>
        <end position="471"/>
    </location>
</feature>
<feature type="compositionally biased region" description="Polar residues" evidence="6">
    <location>
        <begin position="967"/>
        <end position="996"/>
    </location>
</feature>
<keyword evidence="5 7" id="KW-0472">Membrane</keyword>
<feature type="compositionally biased region" description="Polar residues" evidence="6">
    <location>
        <begin position="1089"/>
        <end position="1098"/>
    </location>
</feature>
<evidence type="ECO:0000256" key="5">
    <source>
        <dbReference type="ARBA" id="ARBA00023136"/>
    </source>
</evidence>
<dbReference type="PANTHER" id="PTHR33406:SF13">
    <property type="entry name" value="MEMBRANE PROTEIN YDFJ"/>
    <property type="match status" value="1"/>
</dbReference>
<dbReference type="Gene3D" id="1.20.1640.10">
    <property type="entry name" value="Multidrug efflux transporter AcrB transmembrane domain"/>
    <property type="match status" value="2"/>
</dbReference>
<name>A0ABD5VF42_9EURY</name>
<evidence type="ECO:0000256" key="2">
    <source>
        <dbReference type="ARBA" id="ARBA00022475"/>
    </source>
</evidence>
<feature type="region of interest" description="Disordered" evidence="6">
    <location>
        <begin position="958"/>
        <end position="1023"/>
    </location>
</feature>